<evidence type="ECO:0000256" key="1">
    <source>
        <dbReference type="ARBA" id="ARBA00004496"/>
    </source>
</evidence>
<evidence type="ECO:0000313" key="6">
    <source>
        <dbReference type="EMBL" id="RCI05397.1"/>
    </source>
</evidence>
<evidence type="ECO:0000313" key="7">
    <source>
        <dbReference type="Proteomes" id="UP000253551"/>
    </source>
</evidence>
<accession>A0A367KTC6</accession>
<dbReference type="GO" id="GO:0003677">
    <property type="term" value="F:DNA binding"/>
    <property type="evidence" value="ECO:0007669"/>
    <property type="project" value="UniProtKB-KW"/>
</dbReference>
<dbReference type="InterPro" id="IPR050897">
    <property type="entry name" value="SMAUG/VTS1_RNA-bind"/>
</dbReference>
<dbReference type="SMART" id="SM00454">
    <property type="entry name" value="SAM"/>
    <property type="match status" value="1"/>
</dbReference>
<dbReference type="Pfam" id="PF07647">
    <property type="entry name" value="SAM_2"/>
    <property type="match status" value="1"/>
</dbReference>
<dbReference type="PROSITE" id="PS50105">
    <property type="entry name" value="SAM_DOMAIN"/>
    <property type="match status" value="1"/>
</dbReference>
<feature type="compositionally biased region" description="Basic and acidic residues" evidence="4">
    <location>
        <begin position="255"/>
        <end position="267"/>
    </location>
</feature>
<organism evidence="6 7">
    <name type="scientific">Rhizopus stolonifer</name>
    <name type="common">Rhizopus nigricans</name>
    <dbReference type="NCBI Taxonomy" id="4846"/>
    <lineage>
        <taxon>Eukaryota</taxon>
        <taxon>Fungi</taxon>
        <taxon>Fungi incertae sedis</taxon>
        <taxon>Mucoromycota</taxon>
        <taxon>Mucoromycotina</taxon>
        <taxon>Mucoromycetes</taxon>
        <taxon>Mucorales</taxon>
        <taxon>Mucorineae</taxon>
        <taxon>Rhizopodaceae</taxon>
        <taxon>Rhizopus</taxon>
    </lineage>
</organism>
<comment type="subcellular location">
    <subcellularLocation>
        <location evidence="1">Cytoplasm</location>
    </subcellularLocation>
</comment>
<evidence type="ECO:0000256" key="2">
    <source>
        <dbReference type="ARBA" id="ARBA00022490"/>
    </source>
</evidence>
<dbReference type="GO" id="GO:0003729">
    <property type="term" value="F:mRNA binding"/>
    <property type="evidence" value="ECO:0007669"/>
    <property type="project" value="TreeGrafter"/>
</dbReference>
<gene>
    <name evidence="6" type="primary">VTS1_2</name>
    <name evidence="6" type="ORF">CU098_006994</name>
</gene>
<dbReference type="OrthoDB" id="2155283at2759"/>
<keyword evidence="6" id="KW-0238">DNA-binding</keyword>
<dbReference type="PANTHER" id="PTHR12515">
    <property type="entry name" value="STERILE ALPHA MOTIF DOMAIN CONTAINING PROTEIN 4-RELATED"/>
    <property type="match status" value="1"/>
</dbReference>
<dbReference type="STRING" id="4846.A0A367KTC6"/>
<dbReference type="Pfam" id="PF25479">
    <property type="entry name" value="Vts1"/>
    <property type="match status" value="1"/>
</dbReference>
<protein>
    <submittedName>
        <fullName evidence="6">Flap-structured DNA-binding and RNA-binding protein</fullName>
    </submittedName>
</protein>
<dbReference type="InterPro" id="IPR057327">
    <property type="entry name" value="Vts1_dom"/>
</dbReference>
<evidence type="ECO:0000256" key="3">
    <source>
        <dbReference type="ARBA" id="ARBA00022884"/>
    </source>
</evidence>
<evidence type="ECO:0000256" key="4">
    <source>
        <dbReference type="SAM" id="MobiDB-lite"/>
    </source>
</evidence>
<dbReference type="PANTHER" id="PTHR12515:SF5">
    <property type="entry name" value="PROTEIN SMAUG"/>
    <property type="match status" value="1"/>
</dbReference>
<dbReference type="EMBL" id="PJQM01000399">
    <property type="protein sequence ID" value="RCI05397.1"/>
    <property type="molecule type" value="Genomic_DNA"/>
</dbReference>
<reference evidence="6 7" key="1">
    <citation type="journal article" date="2018" name="G3 (Bethesda)">
        <title>Phylogenetic and Phylogenomic Definition of Rhizopus Species.</title>
        <authorList>
            <person name="Gryganskyi A.P."/>
            <person name="Golan J."/>
            <person name="Dolatabadi S."/>
            <person name="Mondo S."/>
            <person name="Robb S."/>
            <person name="Idnurm A."/>
            <person name="Muszewska A."/>
            <person name="Steczkiewicz K."/>
            <person name="Masonjones S."/>
            <person name="Liao H.L."/>
            <person name="Gajdeczka M.T."/>
            <person name="Anike F."/>
            <person name="Vuek A."/>
            <person name="Anishchenko I.M."/>
            <person name="Voigt K."/>
            <person name="de Hoog G.S."/>
            <person name="Smith M.E."/>
            <person name="Heitman J."/>
            <person name="Vilgalys R."/>
            <person name="Stajich J.E."/>
        </authorList>
    </citation>
    <scope>NUCLEOTIDE SEQUENCE [LARGE SCALE GENOMIC DNA]</scope>
    <source>
        <strain evidence="6 7">LSU 92-RS-03</strain>
    </source>
</reference>
<dbReference type="GO" id="GO:0000932">
    <property type="term" value="C:P-body"/>
    <property type="evidence" value="ECO:0007669"/>
    <property type="project" value="TreeGrafter"/>
</dbReference>
<feature type="region of interest" description="Disordered" evidence="4">
    <location>
        <begin position="247"/>
        <end position="279"/>
    </location>
</feature>
<comment type="caution">
    <text evidence="6">The sequence shown here is derived from an EMBL/GenBank/DDBJ whole genome shotgun (WGS) entry which is preliminary data.</text>
</comment>
<name>A0A367KTC6_RHIST</name>
<dbReference type="Gene3D" id="1.10.150.50">
    <property type="entry name" value="Transcription Factor, Ets-1"/>
    <property type="match status" value="1"/>
</dbReference>
<evidence type="ECO:0000259" key="5">
    <source>
        <dbReference type="PROSITE" id="PS50105"/>
    </source>
</evidence>
<sequence>MLPNDYKNRTTRPLSEVVNPGRFINEADIAGRWFEDLQRYENNLDEMASATLDQNFKEEMQHVDQWYRYLTEAEKTATMYTLLQHSSQVQARFFINLLQQMVKRDSLYSLLTPSDSEHPLANAMAKAEQEASQRLMSVLPYKTGARHSFAMGDKDLFGYSLLEDTRRSRRPQSVIEGDSLFVPWRRPTAAVGTIGIERPKSADISQWPGQYSVWSQTSEAESDLNQYRRRVNSQRIPVVPETAEDLVRATNDLSISKEGDTSDEGRRRSTSGKESAKKPADVVDMELLADVPAWLRSLRLHKYNPIFCEMPWQDMVKMSDSELLNKGVAALGARRKMLKVFENVKAHCEANNIEY</sequence>
<keyword evidence="2" id="KW-0963">Cytoplasm</keyword>
<keyword evidence="7" id="KW-1185">Reference proteome</keyword>
<feature type="domain" description="SAM" evidence="5">
    <location>
        <begin position="290"/>
        <end position="347"/>
    </location>
</feature>
<proteinExistence type="predicted"/>
<dbReference type="InterPro" id="IPR001660">
    <property type="entry name" value="SAM"/>
</dbReference>
<dbReference type="Proteomes" id="UP000253551">
    <property type="component" value="Unassembled WGS sequence"/>
</dbReference>
<dbReference type="AlphaFoldDB" id="A0A367KTC6"/>
<keyword evidence="3" id="KW-0694">RNA-binding</keyword>
<dbReference type="SUPFAM" id="SSF47769">
    <property type="entry name" value="SAM/Pointed domain"/>
    <property type="match status" value="1"/>
</dbReference>
<dbReference type="InterPro" id="IPR013761">
    <property type="entry name" value="SAM/pointed_sf"/>
</dbReference>
<dbReference type="GO" id="GO:0000289">
    <property type="term" value="P:nuclear-transcribed mRNA poly(A) tail shortening"/>
    <property type="evidence" value="ECO:0007669"/>
    <property type="project" value="TreeGrafter"/>
</dbReference>